<gene>
    <name evidence="2" type="ORF">PY650_36410</name>
</gene>
<organism evidence="2 3">
    <name type="scientific">Rhizobium calliandrae</name>
    <dbReference type="NCBI Taxonomy" id="1312182"/>
    <lineage>
        <taxon>Bacteria</taxon>
        <taxon>Pseudomonadati</taxon>
        <taxon>Pseudomonadota</taxon>
        <taxon>Alphaproteobacteria</taxon>
        <taxon>Hyphomicrobiales</taxon>
        <taxon>Rhizobiaceae</taxon>
        <taxon>Rhizobium/Agrobacterium group</taxon>
        <taxon>Rhizobium</taxon>
    </lineage>
</organism>
<sequence>MSVASWSGSVLAWQRELDALKERLGPVFRRRELRLSSGAFLDGVLSGVERKTGWLMAEQAGLARPYRMQSLLGRSHWNADALRDVVRAYAVEALGDADGVLVVDETGFLKKGEHSVGVARQYSGTAGRIENSQVGVFLAYASRYGQTLVDRQLYLPKTWVDDEVRRASAQIPQEQHFATKPEIACDLIAAALDAGVPCAWVLADALYGSDSRLRRMLEGRGQPYVLAVRSNHCLRFVRDQGIEQTDPETMADELKPEAWHSHAAGEGAKGLRLYDWARIPLSSRPDPQWEHWLLIRRNRREPNDRAYYFVFAPAGTELCELAGAAGLRWTIEECFQRAKDDLGLDHCEARSWHAWHRHMTLVMAAAAFLAKLGSDLRRSAGGKPNETSPNQPIAA</sequence>
<feature type="domain" description="Transposase IS701-like DDE" evidence="1">
    <location>
        <begin position="24"/>
        <end position="240"/>
    </location>
</feature>
<accession>A0ABT7KQJ8</accession>
<dbReference type="Pfam" id="PF13546">
    <property type="entry name" value="DDE_5"/>
    <property type="match status" value="1"/>
</dbReference>
<dbReference type="SUPFAM" id="SSF53098">
    <property type="entry name" value="Ribonuclease H-like"/>
    <property type="match status" value="1"/>
</dbReference>
<protein>
    <submittedName>
        <fullName evidence="2">IS701 family transposase</fullName>
    </submittedName>
</protein>
<name>A0ABT7KQJ8_9HYPH</name>
<reference evidence="2" key="1">
    <citation type="submission" date="2023-06" db="EMBL/GenBank/DDBJ databases">
        <title>Phylogenetic Diversity of Rhizobium strains.</title>
        <authorList>
            <person name="Moura F.T."/>
            <person name="Helene L.C.F."/>
            <person name="Hungria M."/>
        </authorList>
    </citation>
    <scope>NUCLEOTIDE SEQUENCE</scope>
    <source>
        <strain evidence="2">CCGE524</strain>
    </source>
</reference>
<dbReference type="RefSeq" id="WP_285884936.1">
    <property type="nucleotide sequence ID" value="NZ_JARFYN010000144.1"/>
</dbReference>
<evidence type="ECO:0000313" key="2">
    <source>
        <dbReference type="EMBL" id="MDL2410911.1"/>
    </source>
</evidence>
<dbReference type="EMBL" id="JARFYN010000144">
    <property type="protein sequence ID" value="MDL2410911.1"/>
    <property type="molecule type" value="Genomic_DNA"/>
</dbReference>
<proteinExistence type="predicted"/>
<dbReference type="InterPro" id="IPR038721">
    <property type="entry name" value="IS701-like_DDE_dom"/>
</dbReference>
<dbReference type="InterPro" id="IPR012337">
    <property type="entry name" value="RNaseH-like_sf"/>
</dbReference>
<comment type="caution">
    <text evidence="2">The sequence shown here is derived from an EMBL/GenBank/DDBJ whole genome shotgun (WGS) entry which is preliminary data.</text>
</comment>
<dbReference type="PANTHER" id="PTHR33627:SF1">
    <property type="entry name" value="TRANSPOSASE"/>
    <property type="match status" value="1"/>
</dbReference>
<dbReference type="Proteomes" id="UP001172630">
    <property type="component" value="Unassembled WGS sequence"/>
</dbReference>
<evidence type="ECO:0000259" key="1">
    <source>
        <dbReference type="Pfam" id="PF13546"/>
    </source>
</evidence>
<keyword evidence="3" id="KW-1185">Reference proteome</keyword>
<dbReference type="PANTHER" id="PTHR33627">
    <property type="entry name" value="TRANSPOSASE"/>
    <property type="match status" value="1"/>
</dbReference>
<dbReference type="NCBIfam" id="NF033540">
    <property type="entry name" value="transpos_IS701"/>
    <property type="match status" value="1"/>
</dbReference>
<dbReference type="InterPro" id="IPR039365">
    <property type="entry name" value="IS701-like"/>
</dbReference>
<evidence type="ECO:0000313" key="3">
    <source>
        <dbReference type="Proteomes" id="UP001172630"/>
    </source>
</evidence>